<dbReference type="InterPro" id="IPR014914">
    <property type="entry name" value="RES_dom"/>
</dbReference>
<proteinExistence type="predicted"/>
<dbReference type="EMBL" id="VJMG01000062">
    <property type="protein sequence ID" value="TRL35797.1"/>
    <property type="molecule type" value="Genomic_DNA"/>
</dbReference>
<evidence type="ECO:0000313" key="2">
    <source>
        <dbReference type="EMBL" id="TRL35797.1"/>
    </source>
</evidence>
<organism evidence="2 3">
    <name type="scientific">Rhizobium straminoryzae</name>
    <dbReference type="NCBI Taxonomy" id="1387186"/>
    <lineage>
        <taxon>Bacteria</taxon>
        <taxon>Pseudomonadati</taxon>
        <taxon>Pseudomonadota</taxon>
        <taxon>Alphaproteobacteria</taxon>
        <taxon>Hyphomicrobiales</taxon>
        <taxon>Rhizobiaceae</taxon>
        <taxon>Rhizobium/Agrobacterium group</taxon>
        <taxon>Rhizobium</taxon>
    </lineage>
</organism>
<dbReference type="Pfam" id="PF08808">
    <property type="entry name" value="RES"/>
    <property type="match status" value="1"/>
</dbReference>
<keyword evidence="3" id="KW-1185">Reference proteome</keyword>
<protein>
    <submittedName>
        <fullName evidence="2">RES domain-containing protein</fullName>
    </submittedName>
</protein>
<feature type="domain" description="RES" evidence="1">
    <location>
        <begin position="72"/>
        <end position="210"/>
    </location>
</feature>
<dbReference type="AlphaFoldDB" id="A0A549T1N3"/>
<evidence type="ECO:0000313" key="3">
    <source>
        <dbReference type="Proteomes" id="UP000316801"/>
    </source>
</evidence>
<dbReference type="SMART" id="SM00953">
    <property type="entry name" value="RES"/>
    <property type="match status" value="1"/>
</dbReference>
<name>A0A549T1N3_9HYPH</name>
<reference evidence="2 3" key="1">
    <citation type="submission" date="2019-07" db="EMBL/GenBank/DDBJ databases">
        <title>Ln-dependent methylotrophs.</title>
        <authorList>
            <person name="Tani A."/>
        </authorList>
    </citation>
    <scope>NUCLEOTIDE SEQUENCE [LARGE SCALE GENOMIC DNA]</scope>
    <source>
        <strain evidence="2 3">SM12</strain>
    </source>
</reference>
<dbReference type="Proteomes" id="UP000316801">
    <property type="component" value="Unassembled WGS sequence"/>
</dbReference>
<dbReference type="RefSeq" id="WP_143126887.1">
    <property type="nucleotide sequence ID" value="NZ_VJMG01000062.1"/>
</dbReference>
<evidence type="ECO:0000259" key="1">
    <source>
        <dbReference type="SMART" id="SM00953"/>
    </source>
</evidence>
<accession>A0A549T1N3</accession>
<gene>
    <name evidence="2" type="ORF">FNA46_19535</name>
</gene>
<sequence length="261" mass="28809">MSLPIWTPAALLSEIVPVRGAFWRLVEAQHQVSTMKLVETSEEQALLESLLDETKPQLPPEARGLDYLLATPFRYGAVYPHGSRFRQAGRTPGVFYAAASVTTAVAEMAFYRLLFYTESPATQLPASPADYTAFAARIATERGLDLSREPFARDRAALEHPTDYAACQTLAETARATEIDAILYRSIRDPGRGMNIALLNAGAFAHREPTERQSWRIHLSTGHVQALCDFPRVRLGFSLADFAADPRIAARYATGSPPDRT</sequence>
<comment type="caution">
    <text evidence="2">The sequence shown here is derived from an EMBL/GenBank/DDBJ whole genome shotgun (WGS) entry which is preliminary data.</text>
</comment>